<dbReference type="Pfam" id="PF01921">
    <property type="entry name" value="tRNA-synt_1f"/>
    <property type="match status" value="1"/>
</dbReference>
<comment type="subcellular location">
    <subcellularLocation>
        <location evidence="1 10">Cytoplasm</location>
    </subcellularLocation>
</comment>
<dbReference type="Gene3D" id="6.10.20.10">
    <property type="entry name" value="Lysine tRNA ligase, stem contact fold domain"/>
    <property type="match status" value="1"/>
</dbReference>
<dbReference type="InterPro" id="IPR008925">
    <property type="entry name" value="aa_tRNA-synth_I_cd-bd_sf"/>
</dbReference>
<dbReference type="GO" id="GO:0000049">
    <property type="term" value="F:tRNA binding"/>
    <property type="evidence" value="ECO:0007669"/>
    <property type="project" value="InterPro"/>
</dbReference>
<dbReference type="GO" id="GO:0005524">
    <property type="term" value="F:ATP binding"/>
    <property type="evidence" value="ECO:0007669"/>
    <property type="project" value="UniProtKB-UniRule"/>
</dbReference>
<accession>A0A2S9YIB5</accession>
<dbReference type="InterPro" id="IPR014729">
    <property type="entry name" value="Rossmann-like_a/b/a_fold"/>
</dbReference>
<dbReference type="RefSeq" id="WP_181234085.1">
    <property type="nucleotide sequence ID" value="NZ_PVNL01000101.1"/>
</dbReference>
<name>A0A2S9YIB5_9BACT</name>
<keyword evidence="7 10" id="KW-0648">Protein biosynthesis</keyword>
<dbReference type="AlphaFoldDB" id="A0A2S9YIB5"/>
<evidence type="ECO:0000256" key="8">
    <source>
        <dbReference type="ARBA" id="ARBA00023146"/>
    </source>
</evidence>
<dbReference type="InterPro" id="IPR002904">
    <property type="entry name" value="Lys-tRNA-ligase"/>
</dbReference>
<dbReference type="NCBIfam" id="TIGR00467">
    <property type="entry name" value="lysS_arch"/>
    <property type="match status" value="1"/>
</dbReference>
<evidence type="ECO:0000256" key="1">
    <source>
        <dbReference type="ARBA" id="ARBA00004496"/>
    </source>
</evidence>
<keyword evidence="3 10" id="KW-0963">Cytoplasm</keyword>
<dbReference type="Gene3D" id="1.10.10.350">
    <property type="match status" value="1"/>
</dbReference>
<proteinExistence type="inferred from homology"/>
<dbReference type="GO" id="GO:0006430">
    <property type="term" value="P:lysyl-tRNA aminoacylation"/>
    <property type="evidence" value="ECO:0007669"/>
    <property type="project" value="UniProtKB-UniRule"/>
</dbReference>
<gene>
    <name evidence="10 11" type="primary">lysS</name>
    <name evidence="11" type="ORF">ENSA7_49830</name>
</gene>
<evidence type="ECO:0000256" key="6">
    <source>
        <dbReference type="ARBA" id="ARBA00022840"/>
    </source>
</evidence>
<evidence type="ECO:0000313" key="11">
    <source>
        <dbReference type="EMBL" id="PRQ04810.1"/>
    </source>
</evidence>
<comment type="catalytic activity">
    <reaction evidence="9 10">
        <text>tRNA(Lys) + L-lysine + ATP = L-lysyl-tRNA(Lys) + AMP + diphosphate</text>
        <dbReference type="Rhea" id="RHEA:20792"/>
        <dbReference type="Rhea" id="RHEA-COMP:9696"/>
        <dbReference type="Rhea" id="RHEA-COMP:9697"/>
        <dbReference type="ChEBI" id="CHEBI:30616"/>
        <dbReference type="ChEBI" id="CHEBI:32551"/>
        <dbReference type="ChEBI" id="CHEBI:33019"/>
        <dbReference type="ChEBI" id="CHEBI:78442"/>
        <dbReference type="ChEBI" id="CHEBI:78529"/>
        <dbReference type="ChEBI" id="CHEBI:456215"/>
        <dbReference type="EC" id="6.1.1.6"/>
    </reaction>
</comment>
<dbReference type="PANTHER" id="PTHR37940">
    <property type="entry name" value="LYSINE--TRNA LIGASE"/>
    <property type="match status" value="1"/>
</dbReference>
<dbReference type="InterPro" id="IPR001412">
    <property type="entry name" value="aa-tRNA-synth_I_CS"/>
</dbReference>
<dbReference type="Gene3D" id="3.40.50.620">
    <property type="entry name" value="HUPs"/>
    <property type="match status" value="1"/>
</dbReference>
<dbReference type="SUPFAM" id="SSF48163">
    <property type="entry name" value="An anticodon-binding domain of class I aminoacyl-tRNA synthetases"/>
    <property type="match status" value="1"/>
</dbReference>
<dbReference type="PANTHER" id="PTHR37940:SF1">
    <property type="entry name" value="LYSINE--TRNA LIGASE"/>
    <property type="match status" value="1"/>
</dbReference>
<dbReference type="PROSITE" id="PS00178">
    <property type="entry name" value="AA_TRNA_LIGASE_I"/>
    <property type="match status" value="1"/>
</dbReference>
<dbReference type="SUPFAM" id="SSF52374">
    <property type="entry name" value="Nucleotidylyl transferase"/>
    <property type="match status" value="1"/>
</dbReference>
<keyword evidence="8 10" id="KW-0030">Aminoacyl-tRNA synthetase</keyword>
<evidence type="ECO:0000256" key="2">
    <source>
        <dbReference type="ARBA" id="ARBA00005594"/>
    </source>
</evidence>
<keyword evidence="4 10" id="KW-0436">Ligase</keyword>
<dbReference type="Gene3D" id="1.10.10.770">
    <property type="match status" value="1"/>
</dbReference>
<keyword evidence="5 10" id="KW-0547">Nucleotide-binding</keyword>
<comment type="caution">
    <text evidence="11">The sequence shown here is derived from an EMBL/GenBank/DDBJ whole genome shotgun (WGS) entry which is preliminary data.</text>
</comment>
<dbReference type="EC" id="6.1.1.6" evidence="10"/>
<protein>
    <recommendedName>
        <fullName evidence="10">Lysine--tRNA ligase</fullName>
        <ecNumber evidence="10">6.1.1.6</ecNumber>
    </recommendedName>
    <alternativeName>
        <fullName evidence="10">Lysyl-tRNA synthetase</fullName>
        <shortName evidence="10">LysRS</shortName>
    </alternativeName>
</protein>
<dbReference type="GO" id="GO:0005737">
    <property type="term" value="C:cytoplasm"/>
    <property type="evidence" value="ECO:0007669"/>
    <property type="project" value="UniProtKB-SubCell"/>
</dbReference>
<feature type="short sequence motif" description="'HIGH' region" evidence="10">
    <location>
        <begin position="38"/>
        <end position="46"/>
    </location>
</feature>
<dbReference type="Proteomes" id="UP000238823">
    <property type="component" value="Unassembled WGS sequence"/>
</dbReference>
<evidence type="ECO:0000256" key="7">
    <source>
        <dbReference type="ARBA" id="ARBA00022917"/>
    </source>
</evidence>
<comment type="caution">
    <text evidence="10">Lacks conserved residue(s) required for the propagation of feature annotation.</text>
</comment>
<comment type="similarity">
    <text evidence="2 10">Belongs to the class-I aminoacyl-tRNA synthetase family.</text>
</comment>
<evidence type="ECO:0000313" key="12">
    <source>
        <dbReference type="Proteomes" id="UP000238823"/>
    </source>
</evidence>
<feature type="short sequence motif" description="'KMSKS' region" evidence="10">
    <location>
        <begin position="287"/>
        <end position="291"/>
    </location>
</feature>
<reference evidence="11 12" key="1">
    <citation type="submission" date="2018-03" db="EMBL/GenBank/DDBJ databases">
        <title>Draft Genome Sequences of the Obligatory Marine Myxobacteria Enhygromyxa salina SWB007.</title>
        <authorList>
            <person name="Poehlein A."/>
            <person name="Moghaddam J.A."/>
            <person name="Harms H."/>
            <person name="Alanjari M."/>
            <person name="Koenig G.M."/>
            <person name="Daniel R."/>
            <person name="Schaeberle T.F."/>
        </authorList>
    </citation>
    <scope>NUCLEOTIDE SEQUENCE [LARGE SCALE GENOMIC DNA]</scope>
    <source>
        <strain evidence="11 12">SWB007</strain>
    </source>
</reference>
<dbReference type="InterPro" id="IPR042078">
    <property type="entry name" value="Lys-tRNA-ligase_SC_fold"/>
</dbReference>
<dbReference type="EMBL" id="PVNL01000101">
    <property type="protein sequence ID" value="PRQ04810.1"/>
    <property type="molecule type" value="Genomic_DNA"/>
</dbReference>
<evidence type="ECO:0000256" key="3">
    <source>
        <dbReference type="ARBA" id="ARBA00022490"/>
    </source>
</evidence>
<sequence length="539" mass="60895">MAAPPDPYFSHWADFAAARTIAAHPDAQVYTVAAGITPSGVVHVGNFREIITVDLVARALREQGKTVRFIYSWDDFDVFRKVPEGMPQQEMLRDNLRRSIADVPDPYGDHDSYASHNIAALERSIEPLGIDCEFIRQSKRYRAGAYAAGIRKALEHQDDIRKILDQYRREPLPAEWLPLAGFDAETGRDDLSFRWDGDWTVTYTVASTGREQAVDLREGGDIKLPWRIDWPMRWSVEGVMFEPGGKDHSSDGGSYDTAKQIVEQVYAGWAPQYVAYDFVSIKGMGGKISSSSGNVVTVSDCLRVYEPKLLRWLFASYRPNTEFAISFDLDVLRIYEEYDRAVALAHEPDDGGRKDKKRQVARRTLDLADPAGERVVPGTTPPFQPPFRPLSMLLQIYDGDITRARAHYESTGELVSEREGVLFEQRAQCVWNWIDEFAPPDFRYRIRSVPAMLDLEGEQRIALQRLVAALEQHPQASDAELVPHMKQMFEGLELGPKDFFPVVYELLIDRPKGPKLTTLISVMGSERALPLLRASLADA</sequence>
<evidence type="ECO:0000256" key="9">
    <source>
        <dbReference type="ARBA" id="ARBA00048573"/>
    </source>
</evidence>
<dbReference type="InterPro" id="IPR020751">
    <property type="entry name" value="aa-tRNA-synth_I_codon-bd_sub2"/>
</dbReference>
<dbReference type="HAMAP" id="MF_00177">
    <property type="entry name" value="Lys_tRNA_synth_class1"/>
    <property type="match status" value="1"/>
</dbReference>
<keyword evidence="6 10" id="KW-0067">ATP-binding</keyword>
<dbReference type="GO" id="GO:0004824">
    <property type="term" value="F:lysine-tRNA ligase activity"/>
    <property type="evidence" value="ECO:0007669"/>
    <property type="project" value="UniProtKB-UniRule"/>
</dbReference>
<organism evidence="11 12">
    <name type="scientific">Enhygromyxa salina</name>
    <dbReference type="NCBI Taxonomy" id="215803"/>
    <lineage>
        <taxon>Bacteria</taxon>
        <taxon>Pseudomonadati</taxon>
        <taxon>Myxococcota</taxon>
        <taxon>Polyangia</taxon>
        <taxon>Nannocystales</taxon>
        <taxon>Nannocystaceae</taxon>
        <taxon>Enhygromyxa</taxon>
    </lineage>
</organism>
<evidence type="ECO:0000256" key="10">
    <source>
        <dbReference type="HAMAP-Rule" id="MF_00177"/>
    </source>
</evidence>
<evidence type="ECO:0000256" key="5">
    <source>
        <dbReference type="ARBA" id="ARBA00022741"/>
    </source>
</evidence>
<evidence type="ECO:0000256" key="4">
    <source>
        <dbReference type="ARBA" id="ARBA00022598"/>
    </source>
</evidence>